<dbReference type="SUPFAM" id="SSF54980">
    <property type="entry name" value="EF-G C-terminal domain-like"/>
    <property type="match status" value="1"/>
</dbReference>
<reference evidence="5" key="1">
    <citation type="journal article" date="2020" name="bioRxiv">
        <title>A rank-normalized archaeal taxonomy based on genome phylogeny resolves widespread incomplete and uneven classifications.</title>
        <authorList>
            <person name="Rinke C."/>
            <person name="Chuvochina M."/>
            <person name="Mussig A.J."/>
            <person name="Chaumeil P.-A."/>
            <person name="Waite D.W."/>
            <person name="Whitman W.B."/>
            <person name="Parks D.H."/>
            <person name="Hugenholtz P."/>
        </authorList>
    </citation>
    <scope>NUCLEOTIDE SEQUENCE</scope>
    <source>
        <strain evidence="5">UBA12518</strain>
    </source>
</reference>
<dbReference type="NCBIfam" id="TIGR00291">
    <property type="entry name" value="RNA_SBDS"/>
    <property type="match status" value="1"/>
</dbReference>
<name>A0A832RVR8_9EURY</name>
<sequence>MVKLEDAVVARLKSHGKHFEVLVDPEGAYALRRGEDVSIEDILAVEDVFENASRGERPSMEDIQSVFGTTDTLEVAERIVKKGEIHLTAEQRKRITERKRRQVIDIIARNSINPQTGMPHPPARIERAMETAGVGVDFSKSIDELVSEAMKAIRPIIPIRFETVKVEVKVPAQYAGRAYGDLRRIAEPEREEWQSDGSLVLVLEIPAGMQDELYEAVNRLSHGEAITKLLK</sequence>
<evidence type="ECO:0000259" key="4">
    <source>
        <dbReference type="Pfam" id="PF20268"/>
    </source>
</evidence>
<dbReference type="PANTHER" id="PTHR10927">
    <property type="entry name" value="RIBOSOME MATURATION PROTEIN SBDS"/>
    <property type="match status" value="1"/>
</dbReference>
<protein>
    <submittedName>
        <fullName evidence="5">Ribosome assembly factor SBDS</fullName>
    </submittedName>
</protein>
<comment type="similarity">
    <text evidence="1">Belongs to the SDO1/SBDS family.</text>
</comment>
<dbReference type="EMBL" id="DUIH01000003">
    <property type="protein sequence ID" value="HIH69173.1"/>
    <property type="molecule type" value="Genomic_DNA"/>
</dbReference>
<dbReference type="Pfam" id="PF20268">
    <property type="entry name" value="SBDS_C"/>
    <property type="match status" value="1"/>
</dbReference>
<dbReference type="RefSeq" id="WP_042687627.1">
    <property type="nucleotide sequence ID" value="NZ_DUIH01000003.1"/>
</dbReference>
<proteinExistence type="inferred from homology"/>
<dbReference type="Pfam" id="PF09377">
    <property type="entry name" value="SBDS_domain_II"/>
    <property type="match status" value="1"/>
</dbReference>
<dbReference type="InterPro" id="IPR019783">
    <property type="entry name" value="SDO1/SBDS_N"/>
</dbReference>
<dbReference type="InterPro" id="IPR039100">
    <property type="entry name" value="Sdo1/SBDS-like"/>
</dbReference>
<evidence type="ECO:0000256" key="1">
    <source>
        <dbReference type="ARBA" id="ARBA00007433"/>
    </source>
</evidence>
<gene>
    <name evidence="5" type="ORF">HA299_00910</name>
</gene>
<dbReference type="Gene3D" id="3.30.1250.10">
    <property type="entry name" value="Ribosome maturation protein SBDS, N-terminal domain"/>
    <property type="match status" value="1"/>
</dbReference>
<dbReference type="Gene3D" id="1.10.10.900">
    <property type="entry name" value="SBDS protein C-terminal domain, subdomain 1"/>
    <property type="match status" value="1"/>
</dbReference>
<feature type="domain" description="Ribosome maturation protein SDO1/SBDS N-terminal" evidence="2">
    <location>
        <begin position="7"/>
        <end position="93"/>
    </location>
</feature>
<evidence type="ECO:0000259" key="3">
    <source>
        <dbReference type="Pfam" id="PF09377"/>
    </source>
</evidence>
<dbReference type="InterPro" id="IPR046928">
    <property type="entry name" value="SDO1/SBDS_C"/>
</dbReference>
<dbReference type="Pfam" id="PF01172">
    <property type="entry name" value="SBDS_N"/>
    <property type="match status" value="1"/>
</dbReference>
<organism evidence="5 6">
    <name type="scientific">Methermicoccus shengliensis</name>
    <dbReference type="NCBI Taxonomy" id="660064"/>
    <lineage>
        <taxon>Archaea</taxon>
        <taxon>Methanobacteriati</taxon>
        <taxon>Methanobacteriota</taxon>
        <taxon>Stenosarchaea group</taxon>
        <taxon>Methanomicrobia</taxon>
        <taxon>Methanosarcinales</taxon>
        <taxon>Methermicoccaceae</taxon>
        <taxon>Methermicoccus</taxon>
    </lineage>
</organism>
<accession>A0A832RVR8</accession>
<dbReference type="Proteomes" id="UP000600363">
    <property type="component" value="Unassembled WGS sequence"/>
</dbReference>
<feature type="domain" description="Ribosome maturation protein SDO1/SBDS C-terminal" evidence="4">
    <location>
        <begin position="164"/>
        <end position="231"/>
    </location>
</feature>
<dbReference type="Gene3D" id="3.30.70.240">
    <property type="match status" value="1"/>
</dbReference>
<evidence type="ECO:0000313" key="5">
    <source>
        <dbReference type="EMBL" id="HIH69173.1"/>
    </source>
</evidence>
<dbReference type="SUPFAM" id="SSF109728">
    <property type="entry name" value="Hypothetical protein AF0491, middle domain"/>
    <property type="match status" value="1"/>
</dbReference>
<comment type="caution">
    <text evidence="5">The sequence shown here is derived from an EMBL/GenBank/DDBJ whole genome shotgun (WGS) entry which is preliminary data.</text>
</comment>
<feature type="domain" description="Ribosome maturation protein SDO1/SBDS central" evidence="3">
    <location>
        <begin position="101"/>
        <end position="162"/>
    </location>
</feature>
<dbReference type="InterPro" id="IPR035647">
    <property type="entry name" value="EFG_III/V"/>
</dbReference>
<dbReference type="InterPro" id="IPR002140">
    <property type="entry name" value="Sdo1/SBDS"/>
</dbReference>
<dbReference type="GO" id="GO:0042256">
    <property type="term" value="P:cytosolic ribosome assembly"/>
    <property type="evidence" value="ECO:0007669"/>
    <property type="project" value="InterPro"/>
</dbReference>
<dbReference type="AlphaFoldDB" id="A0A832RVR8"/>
<dbReference type="InterPro" id="IPR036786">
    <property type="entry name" value="Ribosome_mat_SBDS_N_sf"/>
</dbReference>
<dbReference type="SUPFAM" id="SSF89895">
    <property type="entry name" value="FYSH domain"/>
    <property type="match status" value="1"/>
</dbReference>
<evidence type="ECO:0000313" key="6">
    <source>
        <dbReference type="Proteomes" id="UP000600363"/>
    </source>
</evidence>
<evidence type="ECO:0000259" key="2">
    <source>
        <dbReference type="Pfam" id="PF01172"/>
    </source>
</evidence>
<dbReference type="InterPro" id="IPR018978">
    <property type="entry name" value="SDO1/SBDS_central"/>
</dbReference>
<dbReference type="PANTHER" id="PTHR10927:SF4">
    <property type="entry name" value="RIBOSOME MATURATION PROTEIN SDO1 HOMOLOG"/>
    <property type="match status" value="1"/>
</dbReference>
<dbReference type="InterPro" id="IPR037188">
    <property type="entry name" value="Sdo1/SBDS_central_sf"/>
</dbReference>